<accession>A0A519BJI5</accession>
<protein>
    <recommendedName>
        <fullName evidence="3">Nucleotidyl transferase AbiEii/AbiGii toxin family protein</fullName>
    </recommendedName>
</protein>
<sequence length="236" mass="27211">MKNDKEEDWENVISNIARINDILPDAIIVGRTASALYSEHRTSHDTDLVIKDLKERFNDILSTLEAVSGWKTSRIRPPVLILGSLNGIETGIRQLIRTKPLETTDIEYKGQKLTVPTPEEILRIKGFLILARNATRDYIDFVALADHLGIKKTNKALTSFDELYPQENKASALRQLIVQLTKPMPYDLKETDLTKYKNLDKKWQDWQNIEEYCKKITINIFTNYNPKLEQTQTPNP</sequence>
<organism evidence="1 2">
    <name type="scientific">Acididesulfobacter guangdongensis</name>
    <dbReference type="NCBI Taxonomy" id="2597225"/>
    <lineage>
        <taxon>Bacteria</taxon>
        <taxon>Deltaproteobacteria</taxon>
        <taxon>Candidatus Acidulodesulfobacterales</taxon>
        <taxon>Candidatus Acididesulfobacter</taxon>
    </lineage>
</organism>
<name>A0A519BJI5_ACIG2</name>
<proteinExistence type="predicted"/>
<dbReference type="Proteomes" id="UP000316562">
    <property type="component" value="Unassembled WGS sequence"/>
</dbReference>
<evidence type="ECO:0000313" key="2">
    <source>
        <dbReference type="Proteomes" id="UP000316562"/>
    </source>
</evidence>
<comment type="caution">
    <text evidence="1">The sequence shown here is derived from an EMBL/GenBank/DDBJ whole genome shotgun (WGS) entry which is preliminary data.</text>
</comment>
<dbReference type="AlphaFoldDB" id="A0A519BJI5"/>
<gene>
    <name evidence="1" type="ORF">EVJ46_04165</name>
</gene>
<dbReference type="EMBL" id="SGBC01000001">
    <property type="protein sequence ID" value="RZD17425.1"/>
    <property type="molecule type" value="Genomic_DNA"/>
</dbReference>
<reference evidence="1 2" key="1">
    <citation type="journal article" date="2019" name="ISME J.">
        <title>Insights into ecological role of a new deltaproteobacterial order Candidatus Acidulodesulfobacterales by metagenomics and metatranscriptomics.</title>
        <authorList>
            <person name="Tan S."/>
            <person name="Liu J."/>
            <person name="Fang Y."/>
            <person name="Hedlund B.P."/>
            <person name="Lian Z.H."/>
            <person name="Huang L.Y."/>
            <person name="Li J.T."/>
            <person name="Huang L.N."/>
            <person name="Li W.J."/>
            <person name="Jiang H.C."/>
            <person name="Dong H.L."/>
            <person name="Shu W.S."/>
        </authorList>
    </citation>
    <scope>NUCLEOTIDE SEQUENCE [LARGE SCALE GENOMIC DNA]</scope>
    <source>
        <strain evidence="1">AP2</strain>
    </source>
</reference>
<evidence type="ECO:0000313" key="1">
    <source>
        <dbReference type="EMBL" id="RZD17425.1"/>
    </source>
</evidence>
<evidence type="ECO:0008006" key="3">
    <source>
        <dbReference type="Google" id="ProtNLM"/>
    </source>
</evidence>